<dbReference type="PANTHER" id="PTHR44119:SF4">
    <property type="entry name" value="AEROBIC COBALTOCHELATASE SUBUNIT COBN"/>
    <property type="match status" value="1"/>
</dbReference>
<dbReference type="Pfam" id="PF02514">
    <property type="entry name" value="CobN-Mg_chel"/>
    <property type="match status" value="1"/>
</dbReference>
<dbReference type="RefSeq" id="WP_179539405.1">
    <property type="nucleotide sequence ID" value="NZ_JACBYV010000001.1"/>
</dbReference>
<dbReference type="EMBL" id="JACBYV010000001">
    <property type="protein sequence ID" value="NYH75448.1"/>
    <property type="molecule type" value="Genomic_DNA"/>
</dbReference>
<dbReference type="GO" id="GO:0051116">
    <property type="term" value="F:cobaltochelatase activity"/>
    <property type="evidence" value="ECO:0007669"/>
    <property type="project" value="UniProtKB-UniRule"/>
</dbReference>
<evidence type="ECO:0000313" key="3">
    <source>
        <dbReference type="EMBL" id="NYH75448.1"/>
    </source>
</evidence>
<sequence length="1242" mass="137159">MHLLRTQPGQSLPADSIADLGQTPAELVVLCTGDSHLSLLAEVARHLPEDYPSLRLASPAQLSNNASVDFYVEKVLQHAKVILISVHGGVSYWRYGIQRLVELAGQGKTLILVPGDDSPDPELTGLGNVAGEDAERLWQYLRQGGVDNARQFFHCIADRYLGGHYGSQPPRALPRVGLYHPHLGNASLQDWRASWQPDAPVAALLFYRTHVQAANTAFVDTFCQRLQAQGLNPLPIAVASLKEAACLAQVEDWLDEAGVSVILNTTGFAQSNPESPQARPFRRDVPVLQALCALDSEEQWQGNAQGLGPRDLAMHIALPELDGRLITRPISFKGLAWRSDRSQSDVVCYRAHLPGMDFVAELARRWCELQRTPAAHKRVALVLANYPTRDGRIGNGVGLDTPAAALNILQALQQRGYPVESLPDSGTALIHQLLGGVTNDLDNLDLRPCAQSLALDAYQTFFAALPEANRQAVLERWGAPENDPMFREGRLMIAGLRFGLTFVGIQPARGYQVDAAAVYHDPDLVPPHGYLAFYCWMRQVFAAQAVIHVGKHGNLEWLPGKSVGLSESCWPTAILGALPNIYPFIVNDPGEGAQAKRRTQAVIIDHLMPPLTRAESYGPLRDLERLADEYYDASQLDLRRAGELRGEILQKVREASLDRELGLQLNDDPASWLPQLDAYLCDLKESQIRDGLHVFGESPAGTLRRDTLLALLRIPRGDGQGGNASLLRALAHDLALDFDPLDCDMAAPWTGPRPKILADLSDEPWRTLGDTRERLELLGLRLIEGERSAGPSSDAVLHTLRSHIAPLLDACGDAEMHGLLDALDGRFVPSGPSGAPSRGRLDVLPTGRNFYSVDVRNLPTPTAWRLGVQAADRLLERHLQDEGDHLRQLGLSVWGTATMRTGGDDIAQAMALMGVRPVWQAGSQRVERFDVLPLEQLGRPRVDVTLRVSGFFRDAFANLIRLFDDAVQAVADLDESPDMNPLSARVWQEALALQDGGLDELEARRQAGWRIFGSKPGAYGAGVQNAIEERLWESRADLAEVYLNWGGYAYGKGSEGTPARGQFAERLEHLQAVLHNQDNREHDILDSNDYYQFQGGMLAAVETLRGAKVASYHGDNSQPDTPRIRTLKQELARVVRARAANPKWIEGMKRHGYKGAFELAATIDYLFAFDATSELVDDHQYALLTDAYLMDRDTRDFIQQHNPGALQDIIERLLEAQQRGMWQEPGDYREALENLLLDSEER</sequence>
<name>A0A7Y9XQ95_9GAMM</name>
<dbReference type="NCBIfam" id="TIGR02257">
    <property type="entry name" value="cobalto_cobN"/>
    <property type="match status" value="1"/>
</dbReference>
<gene>
    <name evidence="3" type="ORF">FHR27_004058</name>
</gene>
<organism evidence="3 4">
    <name type="scientific">Phytopseudomonas flavescens</name>
    <dbReference type="NCBI Taxonomy" id="29435"/>
    <lineage>
        <taxon>Bacteria</taxon>
        <taxon>Pseudomonadati</taxon>
        <taxon>Pseudomonadota</taxon>
        <taxon>Gammaproteobacteria</taxon>
        <taxon>Pseudomonadales</taxon>
        <taxon>Pseudomonadaceae</taxon>
        <taxon>Phytopseudomonas</taxon>
    </lineage>
</organism>
<dbReference type="GO" id="GO:0009236">
    <property type="term" value="P:cobalamin biosynthetic process"/>
    <property type="evidence" value="ECO:0007669"/>
    <property type="project" value="UniProtKB-UniRule"/>
</dbReference>
<evidence type="ECO:0000256" key="1">
    <source>
        <dbReference type="NCBIfam" id="TIGR02257"/>
    </source>
</evidence>
<reference evidence="3 4" key="1">
    <citation type="submission" date="2020-07" db="EMBL/GenBank/DDBJ databases">
        <title>Genomic analyses of the natural microbiome of Caenorhabditis elegans.</title>
        <authorList>
            <person name="Samuel B."/>
        </authorList>
    </citation>
    <scope>NUCLEOTIDE SEQUENCE [LARGE SCALE GENOMIC DNA]</scope>
    <source>
        <strain evidence="3 4">BIGb0408</strain>
    </source>
</reference>
<dbReference type="CDD" id="cd10150">
    <property type="entry name" value="CobN_like"/>
    <property type="match status" value="1"/>
</dbReference>
<evidence type="ECO:0000313" key="4">
    <source>
        <dbReference type="Proteomes" id="UP000578688"/>
    </source>
</evidence>
<dbReference type="InterPro" id="IPR003672">
    <property type="entry name" value="CobN/Mg_chltase"/>
</dbReference>
<comment type="caution">
    <text evidence="3">The sequence shown here is derived from an EMBL/GenBank/DDBJ whole genome shotgun (WGS) entry which is preliminary data.</text>
</comment>
<accession>A0A7Y9XQ95</accession>
<dbReference type="InterPro" id="IPR011953">
    <property type="entry name" value="Cobalto_CobN"/>
</dbReference>
<dbReference type="AlphaFoldDB" id="A0A7Y9XQ95"/>
<keyword evidence="3" id="KW-0436">Ligase</keyword>
<evidence type="ECO:0000259" key="2">
    <source>
        <dbReference type="Pfam" id="PF02514"/>
    </source>
</evidence>
<dbReference type="Proteomes" id="UP000578688">
    <property type="component" value="Unassembled WGS sequence"/>
</dbReference>
<dbReference type="EC" id="6.6.1.2" evidence="1"/>
<dbReference type="PANTHER" id="PTHR44119">
    <property type="entry name" value="MAGNESIUM-CHELATASE SUBUNIT CHLH, CHLOROPLASTIC"/>
    <property type="match status" value="1"/>
</dbReference>
<protein>
    <recommendedName>
        <fullName evidence="1">Cobaltochelatase subunit CobN</fullName>
        <ecNumber evidence="1">6.6.1.2</ecNumber>
    </recommendedName>
</protein>
<keyword evidence="4" id="KW-1185">Reference proteome</keyword>
<feature type="domain" description="CobN/magnesium chelatase" evidence="2">
    <location>
        <begin position="138"/>
        <end position="1226"/>
    </location>
</feature>
<proteinExistence type="predicted"/>